<evidence type="ECO:0000313" key="1">
    <source>
        <dbReference type="EMBL" id="CAG8607736.1"/>
    </source>
</evidence>
<dbReference type="EMBL" id="CAJVPT010014825">
    <property type="protein sequence ID" value="CAG8607736.1"/>
    <property type="molecule type" value="Genomic_DNA"/>
</dbReference>
<dbReference type="Proteomes" id="UP000789525">
    <property type="component" value="Unassembled WGS sequence"/>
</dbReference>
<evidence type="ECO:0000313" key="2">
    <source>
        <dbReference type="Proteomes" id="UP000789525"/>
    </source>
</evidence>
<comment type="caution">
    <text evidence="1">The sequence shown here is derived from an EMBL/GenBank/DDBJ whole genome shotgun (WGS) entry which is preliminary data.</text>
</comment>
<sequence>MCCQPYNDNKNSISQSNSDIPLPAKSEKITSESTKIDNRQSLFSSSGNSIEKHDIAKNISSLNGIAKHTISHNSPTTNGMADVYPTSISEESIKDKNQYATKNSFPPLGNSITSNGHTGKTQSNINRPTNGQMMNQNNVSTNDETQIPLPDSQNLKPTLANTNNSGENGNHYVPSSDSVPKDVNAAVCGTQSQSQPKGTNSISTSNKQPVRWADLLRDNGEATTTTTTITQKPVAKPLNSSKQEKPTAPLPNGKPIVGGLAGVTLPPRGLVNNGNMCFMNAVFGEHILPDYVYDALRGLKRFDSMKGRQEDAEEFLGFLLDGLHEEFLRVSKPSVATNGQTNFHEKVTSPKDDPEDIWMETDIEESPISCIFGGQFRSVLQCSGSSDSITRQPYQSLQLDIQPDDVKTIEDALKNLTAPENVEFKSKKGLARATKRLYIEKLPPILTLHLKRFLYDNVGGTQKLSKHVGYSTTLSIPPELMAPGRRPSNATEYQLFGVVYHHGKSATGGHYTADILRNDNEWLHIDDTTISPISADEVAVMVENSSQTTDR</sequence>
<name>A0ACA9MSS2_9GLOM</name>
<feature type="non-terminal residue" evidence="1">
    <location>
        <position position="551"/>
    </location>
</feature>
<organism evidence="1 2">
    <name type="scientific">Acaulospora colombiana</name>
    <dbReference type="NCBI Taxonomy" id="27376"/>
    <lineage>
        <taxon>Eukaryota</taxon>
        <taxon>Fungi</taxon>
        <taxon>Fungi incertae sedis</taxon>
        <taxon>Mucoromycota</taxon>
        <taxon>Glomeromycotina</taxon>
        <taxon>Glomeromycetes</taxon>
        <taxon>Diversisporales</taxon>
        <taxon>Acaulosporaceae</taxon>
        <taxon>Acaulospora</taxon>
    </lineage>
</organism>
<protein>
    <submittedName>
        <fullName evidence="1">15713_t:CDS:1</fullName>
    </submittedName>
</protein>
<reference evidence="1" key="1">
    <citation type="submission" date="2021-06" db="EMBL/GenBank/DDBJ databases">
        <authorList>
            <person name="Kallberg Y."/>
            <person name="Tangrot J."/>
            <person name="Rosling A."/>
        </authorList>
    </citation>
    <scope>NUCLEOTIDE SEQUENCE</scope>
    <source>
        <strain evidence="1">CL356</strain>
    </source>
</reference>
<gene>
    <name evidence="1" type="ORF">ACOLOM_LOCUS6914</name>
</gene>
<keyword evidence="2" id="KW-1185">Reference proteome</keyword>
<accession>A0ACA9MSS2</accession>
<proteinExistence type="predicted"/>